<sequence length="138" mass="15982">MLTCTWPKKKIKIKKKMCLFRIQTPFFVSLRWLTLYPRPSQITAPRASKPKSKICRSRGLNTCPKVTVTELSCYGTNTIFNLRVYARWACPFSYLLITRYAWTTTVISSLNLGNYSQYQAEYSALYKGIRFPGLKGKC</sequence>
<reference evidence="1" key="2">
    <citation type="submission" date="2014-06" db="EMBL/GenBank/DDBJ databases">
        <title>The complete genome of Blastobotrys (Arxula) adeninivorans LS3 - a yeast of biotechnological interest.</title>
        <authorList>
            <person name="Kunze G."/>
            <person name="Gaillardin C."/>
            <person name="Czernicka M."/>
            <person name="Durrens P."/>
            <person name="Martin T."/>
            <person name="Boer E."/>
            <person name="Gabaldon T."/>
            <person name="Cruz J."/>
            <person name="Talla E."/>
            <person name="Marck C."/>
            <person name="Goffeau A."/>
            <person name="Barbe V."/>
            <person name="Baret P."/>
            <person name="Baronian K."/>
            <person name="Beier S."/>
            <person name="Bleykasten C."/>
            <person name="Bode R."/>
            <person name="Casaregola S."/>
            <person name="Despons L."/>
            <person name="Fairhead C."/>
            <person name="Giersberg M."/>
            <person name="Gierski P."/>
            <person name="Hahnel U."/>
            <person name="Hartmann A."/>
            <person name="Jankowska D."/>
            <person name="Jubin C."/>
            <person name="Jung P."/>
            <person name="Lafontaine I."/>
            <person name="Leh-Louis V."/>
            <person name="Lemaire M."/>
            <person name="Marcet-Houben M."/>
            <person name="Mascher M."/>
            <person name="Morel G."/>
            <person name="Richard G.-F."/>
            <person name="Riechen J."/>
            <person name="Sacerdot C."/>
            <person name="Sarkar A."/>
            <person name="Savel G."/>
            <person name="Schacherer J."/>
            <person name="Sherman D."/>
            <person name="Straub M.-L."/>
            <person name="Stein N."/>
            <person name="Thierry A."/>
            <person name="Trautwein-Schult A."/>
            <person name="Westhof E."/>
            <person name="Worch S."/>
            <person name="Dujon B."/>
            <person name="Souciet J.-L."/>
            <person name="Wincker P."/>
            <person name="Scholz U."/>
            <person name="Neuveglise N."/>
        </authorList>
    </citation>
    <scope>NUCLEOTIDE SEQUENCE</scope>
    <source>
        <strain evidence="1">LS3</strain>
    </source>
</reference>
<dbReference type="AlphaFoldDB" id="A0A060T5D1"/>
<name>A0A060T5D1_BLAAD</name>
<accession>A0A060T5D1</accession>
<organism evidence="1">
    <name type="scientific">Blastobotrys adeninivorans</name>
    <name type="common">Yeast</name>
    <name type="synonym">Arxula adeninivorans</name>
    <dbReference type="NCBI Taxonomy" id="409370"/>
    <lineage>
        <taxon>Eukaryota</taxon>
        <taxon>Fungi</taxon>
        <taxon>Dikarya</taxon>
        <taxon>Ascomycota</taxon>
        <taxon>Saccharomycotina</taxon>
        <taxon>Dipodascomycetes</taxon>
        <taxon>Dipodascales</taxon>
        <taxon>Trichomonascaceae</taxon>
        <taxon>Blastobotrys</taxon>
    </lineage>
</organism>
<gene>
    <name evidence="1" type="ORF">GNLVRS02_ARAD1C11154g</name>
</gene>
<reference evidence="1" key="1">
    <citation type="submission" date="2014-02" db="EMBL/GenBank/DDBJ databases">
        <authorList>
            <person name="Genoscope - CEA"/>
        </authorList>
    </citation>
    <scope>NUCLEOTIDE SEQUENCE</scope>
    <source>
        <strain evidence="1">LS3</strain>
    </source>
</reference>
<proteinExistence type="predicted"/>
<protein>
    <submittedName>
        <fullName evidence="1">ARAD1C11154p</fullName>
    </submittedName>
</protein>
<dbReference type="EMBL" id="HG937693">
    <property type="protein sequence ID" value="CDP34386.1"/>
    <property type="molecule type" value="Genomic_DNA"/>
</dbReference>
<evidence type="ECO:0000313" key="1">
    <source>
        <dbReference type="EMBL" id="CDP34386.1"/>
    </source>
</evidence>